<dbReference type="RefSeq" id="WP_179931839.1">
    <property type="nucleotide sequence ID" value="NZ_JACCDF010000025.1"/>
</dbReference>
<dbReference type="PRINTS" id="PR01715">
    <property type="entry name" value="FERRIBNDNGPP"/>
</dbReference>
<dbReference type="Pfam" id="PF01497">
    <property type="entry name" value="Peripla_BP_2"/>
    <property type="match status" value="1"/>
</dbReference>
<comment type="subcellular location">
    <subcellularLocation>
        <location evidence="1">Cell envelope</location>
    </subcellularLocation>
</comment>
<dbReference type="SUPFAM" id="SSF53807">
    <property type="entry name" value="Helical backbone' metal receptor"/>
    <property type="match status" value="1"/>
</dbReference>
<evidence type="ECO:0000256" key="6">
    <source>
        <dbReference type="SAM" id="Phobius"/>
    </source>
</evidence>
<dbReference type="InterPro" id="IPR002491">
    <property type="entry name" value="ABC_transptr_periplasmic_BD"/>
</dbReference>
<keyword evidence="6" id="KW-0472">Membrane</keyword>
<evidence type="ECO:0000313" key="9">
    <source>
        <dbReference type="Proteomes" id="UP000586119"/>
    </source>
</evidence>
<keyword evidence="9" id="KW-1185">Reference proteome</keyword>
<sequence>MVIEKMKTGKFLPGFFFLLKEFTVRLYKLLLIFRCPSYFFISFFLIFNPALANKSPSSTSVFDWTVAEALLALDPGPVLMGNVSGFHTWTGNSYTDADITSVGSQIFPNMELLSSIGSHRILLAPRQTRMGVMLADIAPFSIIHNFPFANDIDDDLWARFDSFVLEVGALVGRRHKAEKLVANTQVHLRSLQSALEPQPPLLIIQLMNEQYMRVYGENSLFQGVLKRLGLSNAWTQQTNQWGYSLISIRELFNVEDARLVIIESGNPTGIEHNIENSGMWRYLPSVQRGDFVVLPSSFWIGGVHPSARRFADALVEALEEPTTP</sequence>
<gene>
    <name evidence="8" type="ORF">HZS81_17675</name>
</gene>
<evidence type="ECO:0000256" key="4">
    <source>
        <dbReference type="ARBA" id="ARBA00022496"/>
    </source>
</evidence>
<reference evidence="8 9" key="1">
    <citation type="journal article" date="2015" name="Int. J. Syst. Evol. Microbiol.">
        <title>Halomonas salicampi sp. nov., a halotolerant and alkalitolerant bacterium isolated from a saltern soil.</title>
        <authorList>
            <person name="Lee J.C."/>
            <person name="Kim Y.S."/>
            <person name="Yun B.S."/>
            <person name="Whang K.S."/>
        </authorList>
    </citation>
    <scope>NUCLEOTIDE SEQUENCE [LARGE SCALE GENOMIC DNA]</scope>
    <source>
        <strain evidence="8 9">BH103</strain>
    </source>
</reference>
<keyword evidence="4" id="KW-0406">Ion transport</keyword>
<keyword evidence="6" id="KW-1133">Transmembrane helix</keyword>
<dbReference type="PROSITE" id="PS50983">
    <property type="entry name" value="FE_B12_PBP"/>
    <property type="match status" value="1"/>
</dbReference>
<dbReference type="GO" id="GO:0030288">
    <property type="term" value="C:outer membrane-bounded periplasmic space"/>
    <property type="evidence" value="ECO:0007669"/>
    <property type="project" value="TreeGrafter"/>
</dbReference>
<name>A0A7Z0RWB3_9GAMM</name>
<keyword evidence="6" id="KW-0812">Transmembrane</keyword>
<organism evidence="8 9">
    <name type="scientific">Vreelandella salicampi</name>
    <dbReference type="NCBI Taxonomy" id="1449798"/>
    <lineage>
        <taxon>Bacteria</taxon>
        <taxon>Pseudomonadati</taxon>
        <taxon>Pseudomonadota</taxon>
        <taxon>Gammaproteobacteria</taxon>
        <taxon>Oceanospirillales</taxon>
        <taxon>Halomonadaceae</taxon>
        <taxon>Vreelandella</taxon>
    </lineage>
</organism>
<proteinExistence type="inferred from homology"/>
<keyword evidence="4" id="KW-0410">Iron transport</keyword>
<evidence type="ECO:0000313" key="8">
    <source>
        <dbReference type="EMBL" id="NYS62586.1"/>
    </source>
</evidence>
<dbReference type="EMBL" id="JACCDF010000025">
    <property type="protein sequence ID" value="NYS62586.1"/>
    <property type="molecule type" value="Genomic_DNA"/>
</dbReference>
<dbReference type="Gene3D" id="3.40.50.1980">
    <property type="entry name" value="Nitrogenase molybdenum iron protein domain"/>
    <property type="match status" value="2"/>
</dbReference>
<keyword evidence="5" id="KW-0732">Signal</keyword>
<dbReference type="GO" id="GO:1901678">
    <property type="term" value="P:iron coordination entity transport"/>
    <property type="evidence" value="ECO:0007669"/>
    <property type="project" value="UniProtKB-ARBA"/>
</dbReference>
<keyword evidence="3" id="KW-0813">Transport</keyword>
<evidence type="ECO:0000256" key="2">
    <source>
        <dbReference type="ARBA" id="ARBA00008814"/>
    </source>
</evidence>
<protein>
    <submittedName>
        <fullName evidence="8">ABC transporter substrate-binding protein</fullName>
    </submittedName>
</protein>
<accession>A0A7Z0RWB3</accession>
<dbReference type="PANTHER" id="PTHR30532">
    <property type="entry name" value="IRON III DICITRATE-BINDING PERIPLASMIC PROTEIN"/>
    <property type="match status" value="1"/>
</dbReference>
<feature type="transmembrane region" description="Helical" evidence="6">
    <location>
        <begin position="26"/>
        <end position="47"/>
    </location>
</feature>
<dbReference type="PANTHER" id="PTHR30532:SF1">
    <property type="entry name" value="IRON(3+)-HYDROXAMATE-BINDING PROTEIN FHUD"/>
    <property type="match status" value="1"/>
</dbReference>
<comment type="similarity">
    <text evidence="2">Belongs to the bacterial solute-binding protein 8 family.</text>
</comment>
<feature type="domain" description="Fe/B12 periplasmic-binding" evidence="7">
    <location>
        <begin position="58"/>
        <end position="322"/>
    </location>
</feature>
<evidence type="ECO:0000256" key="3">
    <source>
        <dbReference type="ARBA" id="ARBA00022448"/>
    </source>
</evidence>
<comment type="caution">
    <text evidence="8">The sequence shown here is derived from an EMBL/GenBank/DDBJ whole genome shotgun (WGS) entry which is preliminary data.</text>
</comment>
<keyword evidence="4" id="KW-0408">Iron</keyword>
<evidence type="ECO:0000256" key="1">
    <source>
        <dbReference type="ARBA" id="ARBA00004196"/>
    </source>
</evidence>
<dbReference type="AlphaFoldDB" id="A0A7Z0RWB3"/>
<evidence type="ECO:0000256" key="5">
    <source>
        <dbReference type="ARBA" id="ARBA00022729"/>
    </source>
</evidence>
<evidence type="ECO:0000259" key="7">
    <source>
        <dbReference type="PROSITE" id="PS50983"/>
    </source>
</evidence>
<dbReference type="InterPro" id="IPR051313">
    <property type="entry name" value="Bact_iron-sidero_bind"/>
</dbReference>
<dbReference type="Proteomes" id="UP000586119">
    <property type="component" value="Unassembled WGS sequence"/>
</dbReference>